<organism evidence="2 3">
    <name type="scientific">Bombus vosnesenskii</name>
    <dbReference type="NCBI Taxonomy" id="207650"/>
    <lineage>
        <taxon>Eukaryota</taxon>
        <taxon>Metazoa</taxon>
        <taxon>Ecdysozoa</taxon>
        <taxon>Arthropoda</taxon>
        <taxon>Hexapoda</taxon>
        <taxon>Insecta</taxon>
        <taxon>Pterygota</taxon>
        <taxon>Neoptera</taxon>
        <taxon>Endopterygota</taxon>
        <taxon>Hymenoptera</taxon>
        <taxon>Apocrita</taxon>
        <taxon>Aculeata</taxon>
        <taxon>Apoidea</taxon>
        <taxon>Anthophila</taxon>
        <taxon>Apidae</taxon>
        <taxon>Bombus</taxon>
        <taxon>Pyrobombus</taxon>
    </lineage>
</organism>
<dbReference type="KEGG" id="bvk:117240180"/>
<dbReference type="RefSeq" id="XP_033361973.1">
    <property type="nucleotide sequence ID" value="XM_033506082.1"/>
</dbReference>
<dbReference type="AlphaFoldDB" id="A0A6J3L8L2"/>
<evidence type="ECO:0000313" key="2">
    <source>
        <dbReference type="Proteomes" id="UP000504631"/>
    </source>
</evidence>
<keyword evidence="2" id="KW-1185">Reference proteome</keyword>
<dbReference type="GeneID" id="117240180"/>
<name>A0A6J3L8L2_9HYME</name>
<protein>
    <submittedName>
        <fullName evidence="3">Uncharacterized protein LOC117240180</fullName>
    </submittedName>
</protein>
<gene>
    <name evidence="3" type="primary">LOC117240180</name>
</gene>
<evidence type="ECO:0000256" key="1">
    <source>
        <dbReference type="SAM" id="SignalP"/>
    </source>
</evidence>
<keyword evidence="1" id="KW-0732">Signal</keyword>
<proteinExistence type="predicted"/>
<accession>A0A6J3L8L2</accession>
<dbReference type="Proteomes" id="UP000504631">
    <property type="component" value="Unplaced"/>
</dbReference>
<feature type="chain" id="PRO_5026807305" evidence="1">
    <location>
        <begin position="17"/>
        <end position="84"/>
    </location>
</feature>
<reference evidence="3" key="1">
    <citation type="submission" date="2025-08" db="UniProtKB">
        <authorList>
            <consortium name="RefSeq"/>
        </authorList>
    </citation>
    <scope>IDENTIFICATION</scope>
    <source>
        <tissue evidence="3">Muscle</tissue>
    </source>
</reference>
<evidence type="ECO:0000313" key="3">
    <source>
        <dbReference type="RefSeq" id="XP_033361973.1"/>
    </source>
</evidence>
<feature type="signal peptide" evidence="1">
    <location>
        <begin position="1"/>
        <end position="16"/>
    </location>
</feature>
<sequence length="84" mass="8188">MFKLAVLAAVLAVATAAPGGLTGIIAEHATGPITAPLVVSHAALAPAAHVIAQPVAPIVRTAPIVTKSVLTAAPLPLLSAHGLH</sequence>